<keyword evidence="2" id="KW-1185">Reference proteome</keyword>
<dbReference type="RefSeq" id="WP_147100605.1">
    <property type="nucleotide sequence ID" value="NZ_VOOS01000003.1"/>
</dbReference>
<dbReference type="InterPro" id="IPR031977">
    <property type="entry name" value="DUF4783"/>
</dbReference>
<dbReference type="AlphaFoldDB" id="A0A5C6RVD6"/>
<organism evidence="1 2">
    <name type="scientific">Vicingus serpentipes</name>
    <dbReference type="NCBI Taxonomy" id="1926625"/>
    <lineage>
        <taxon>Bacteria</taxon>
        <taxon>Pseudomonadati</taxon>
        <taxon>Bacteroidota</taxon>
        <taxon>Flavobacteriia</taxon>
        <taxon>Flavobacteriales</taxon>
        <taxon>Vicingaceae</taxon>
        <taxon>Vicingus</taxon>
    </lineage>
</organism>
<proteinExistence type="predicted"/>
<accession>A0A5C6RVD6</accession>
<protein>
    <submittedName>
        <fullName evidence="1">DUF4783 domain-containing protein</fullName>
    </submittedName>
</protein>
<dbReference type="OrthoDB" id="1524766at2"/>
<dbReference type="EMBL" id="VOOS01000003">
    <property type="protein sequence ID" value="TXB65510.1"/>
    <property type="molecule type" value="Genomic_DNA"/>
</dbReference>
<evidence type="ECO:0000313" key="1">
    <source>
        <dbReference type="EMBL" id="TXB65510.1"/>
    </source>
</evidence>
<dbReference type="Gene3D" id="3.10.450.50">
    <property type="match status" value="1"/>
</dbReference>
<gene>
    <name evidence="1" type="ORF">FRY74_08795</name>
</gene>
<dbReference type="Pfam" id="PF16022">
    <property type="entry name" value="DUF4783"/>
    <property type="match status" value="1"/>
</dbReference>
<dbReference type="Proteomes" id="UP000321721">
    <property type="component" value="Unassembled WGS sequence"/>
</dbReference>
<evidence type="ECO:0000313" key="2">
    <source>
        <dbReference type="Proteomes" id="UP000321721"/>
    </source>
</evidence>
<name>A0A5C6RVD6_9FLAO</name>
<reference evidence="1 2" key="1">
    <citation type="submission" date="2019-08" db="EMBL/GenBank/DDBJ databases">
        <title>Genome of Vicingus serpentipes NCIMB 15042.</title>
        <authorList>
            <person name="Bowman J.P."/>
        </authorList>
    </citation>
    <scope>NUCLEOTIDE SEQUENCE [LARGE SCALE GENOMIC DNA]</scope>
    <source>
        <strain evidence="1 2">NCIMB 15042</strain>
    </source>
</reference>
<sequence length="127" mass="14168">MRNLFLGLLLIISTHIVALPLNSNIVDALKAGDATELSKFIDSSIDLSIPENEGMFSKTQGTIILKTFFFKNKPSDFRVLNSGDAKNNTHYAIGTLDTVKGQFRVYILYKEINGKSTIVELRIETDE</sequence>
<comment type="caution">
    <text evidence="1">The sequence shown here is derived from an EMBL/GenBank/DDBJ whole genome shotgun (WGS) entry which is preliminary data.</text>
</comment>